<dbReference type="AlphaFoldDB" id="A0AA37GNU0"/>
<feature type="region of interest" description="Disordered" evidence="1">
    <location>
        <begin position="281"/>
        <end position="312"/>
    </location>
</feature>
<reference evidence="2 3" key="1">
    <citation type="submission" date="2021-07" db="EMBL/GenBank/DDBJ databases">
        <title>Genome data of Colletotrichum spaethianum.</title>
        <authorList>
            <person name="Utami Y.D."/>
            <person name="Hiruma K."/>
        </authorList>
    </citation>
    <scope>NUCLEOTIDE SEQUENCE [LARGE SCALE GENOMIC DNA]</scope>
    <source>
        <strain evidence="2 3">MAFF 242679</strain>
    </source>
</reference>
<keyword evidence="3" id="KW-1185">Reference proteome</keyword>
<name>A0AA37GNU0_9PEZI</name>
<gene>
    <name evidence="2" type="ORF">ColLi_07055</name>
</gene>
<protein>
    <submittedName>
        <fullName evidence="2">Uncharacterized protein</fullName>
    </submittedName>
</protein>
<feature type="compositionally biased region" description="Acidic residues" evidence="1">
    <location>
        <begin position="286"/>
        <end position="295"/>
    </location>
</feature>
<evidence type="ECO:0000313" key="2">
    <source>
        <dbReference type="EMBL" id="GJC84217.1"/>
    </source>
</evidence>
<evidence type="ECO:0000313" key="3">
    <source>
        <dbReference type="Proteomes" id="UP001055172"/>
    </source>
</evidence>
<dbReference type="Proteomes" id="UP001055172">
    <property type="component" value="Unassembled WGS sequence"/>
</dbReference>
<evidence type="ECO:0000256" key="1">
    <source>
        <dbReference type="SAM" id="MobiDB-lite"/>
    </source>
</evidence>
<sequence>MALARMPFPAELADMVSRQYHRFPSETWEVTRKALENPEPYRLFKHIENLISTRRIDAILRKNAEFRGLLADMYGNRYEWLRDADLGGVRWDNARENAARTLATRARESEKTPTDVDKINKDLMIEKIVEGGDDVGRWAKVLGFEGVAFSPAEVQAAATRMKVESTNLGTDDGGGYGVGEAREDIGGVDATACPDGPEGTYGPSSHMGKAKQLAALSKEHKQPPTVPKAPAEGGEALRNPYTTEWRPRDAPDGWKYPATFDPYYSSNQYIRRSTRYKLPKIGLVDGGDDDDEYPGDEAHGPEDDENEHVGPSTAPTALAAMATTTRLKPVGATRTKTRPSGTSRIPIPTVSRIPVS</sequence>
<accession>A0AA37GNU0</accession>
<feature type="region of interest" description="Disordered" evidence="1">
    <location>
        <begin position="217"/>
        <end position="244"/>
    </location>
</feature>
<organism evidence="2 3">
    <name type="scientific">Colletotrichum liriopes</name>
    <dbReference type="NCBI Taxonomy" id="708192"/>
    <lineage>
        <taxon>Eukaryota</taxon>
        <taxon>Fungi</taxon>
        <taxon>Dikarya</taxon>
        <taxon>Ascomycota</taxon>
        <taxon>Pezizomycotina</taxon>
        <taxon>Sordariomycetes</taxon>
        <taxon>Hypocreomycetidae</taxon>
        <taxon>Glomerellales</taxon>
        <taxon>Glomerellaceae</taxon>
        <taxon>Colletotrichum</taxon>
        <taxon>Colletotrichum spaethianum species complex</taxon>
    </lineage>
</organism>
<proteinExistence type="predicted"/>
<feature type="region of interest" description="Disordered" evidence="1">
    <location>
        <begin position="326"/>
        <end position="356"/>
    </location>
</feature>
<comment type="caution">
    <text evidence="2">The sequence shown here is derived from an EMBL/GenBank/DDBJ whole genome shotgun (WGS) entry which is preliminary data.</text>
</comment>
<dbReference type="EMBL" id="BPPX01000014">
    <property type="protein sequence ID" value="GJC84217.1"/>
    <property type="molecule type" value="Genomic_DNA"/>
</dbReference>